<dbReference type="AlphaFoldDB" id="A0A9D2PG69"/>
<dbReference type="InterPro" id="IPR011640">
    <property type="entry name" value="Fe2_transport_prot_B_C"/>
</dbReference>
<comment type="caution">
    <text evidence="3">The sequence shown here is derived from an EMBL/GenBank/DDBJ whole genome shotgun (WGS) entry which is preliminary data.</text>
</comment>
<protein>
    <submittedName>
        <fullName evidence="3">Ferrous iron transporter B</fullName>
    </submittedName>
</protein>
<dbReference type="InterPro" id="IPR050860">
    <property type="entry name" value="FeoB_GTPase"/>
</dbReference>
<feature type="transmembrane region" description="Helical" evidence="1">
    <location>
        <begin position="550"/>
        <end position="569"/>
    </location>
</feature>
<feature type="transmembrane region" description="Helical" evidence="1">
    <location>
        <begin position="223"/>
        <end position="244"/>
    </location>
</feature>
<dbReference type="GO" id="GO:0005886">
    <property type="term" value="C:plasma membrane"/>
    <property type="evidence" value="ECO:0007669"/>
    <property type="project" value="TreeGrafter"/>
</dbReference>
<proteinExistence type="predicted"/>
<feature type="transmembrane region" description="Helical" evidence="1">
    <location>
        <begin position="360"/>
        <end position="388"/>
    </location>
</feature>
<dbReference type="InterPro" id="IPR027417">
    <property type="entry name" value="P-loop_NTPase"/>
</dbReference>
<evidence type="ECO:0000313" key="3">
    <source>
        <dbReference type="EMBL" id="HJC50245.1"/>
    </source>
</evidence>
<keyword evidence="1" id="KW-1133">Transmembrane helix</keyword>
<organism evidence="3 4">
    <name type="scientific">Candidatus Anaerostipes avistercoris</name>
    <dbReference type="NCBI Taxonomy" id="2838462"/>
    <lineage>
        <taxon>Bacteria</taxon>
        <taxon>Bacillati</taxon>
        <taxon>Bacillota</taxon>
        <taxon>Clostridia</taxon>
        <taxon>Lachnospirales</taxon>
        <taxon>Lachnospiraceae</taxon>
        <taxon>Anaerostipes</taxon>
    </lineage>
</organism>
<dbReference type="GO" id="GO:0005525">
    <property type="term" value="F:GTP binding"/>
    <property type="evidence" value="ECO:0007669"/>
    <property type="project" value="InterPro"/>
</dbReference>
<keyword evidence="1" id="KW-0812">Transmembrane</keyword>
<dbReference type="PANTHER" id="PTHR43185">
    <property type="entry name" value="FERROUS IRON TRANSPORT PROTEIN B"/>
    <property type="match status" value="1"/>
</dbReference>
<feature type="transmembrane region" description="Helical" evidence="1">
    <location>
        <begin position="280"/>
        <end position="305"/>
    </location>
</feature>
<dbReference type="Pfam" id="PF02421">
    <property type="entry name" value="FeoB_N"/>
    <property type="match status" value="1"/>
</dbReference>
<feature type="transmembrane region" description="Helical" evidence="1">
    <location>
        <begin position="455"/>
        <end position="477"/>
    </location>
</feature>
<accession>A0A9D2PG69</accession>
<dbReference type="PROSITE" id="PS51711">
    <property type="entry name" value="G_FEOB"/>
    <property type="match status" value="1"/>
</dbReference>
<dbReference type="InterPro" id="IPR030389">
    <property type="entry name" value="G_FEOB_dom"/>
</dbReference>
<dbReference type="Pfam" id="PF07664">
    <property type="entry name" value="FeoB_C"/>
    <property type="match status" value="1"/>
</dbReference>
<evidence type="ECO:0000313" key="4">
    <source>
        <dbReference type="Proteomes" id="UP000823904"/>
    </source>
</evidence>
<feature type="domain" description="FeoB-type G" evidence="2">
    <location>
        <begin position="12"/>
        <end position="174"/>
    </location>
</feature>
<dbReference type="GO" id="GO:0015093">
    <property type="term" value="F:ferrous iron transmembrane transporter activity"/>
    <property type="evidence" value="ECO:0007669"/>
    <property type="project" value="InterPro"/>
</dbReference>
<feature type="transmembrane region" description="Helical" evidence="1">
    <location>
        <begin position="589"/>
        <end position="610"/>
    </location>
</feature>
<feature type="transmembrane region" description="Helical" evidence="1">
    <location>
        <begin position="506"/>
        <end position="529"/>
    </location>
</feature>
<dbReference type="Proteomes" id="UP000823904">
    <property type="component" value="Unassembled WGS sequence"/>
</dbReference>
<reference evidence="3" key="2">
    <citation type="submission" date="2021-04" db="EMBL/GenBank/DDBJ databases">
        <authorList>
            <person name="Gilroy R."/>
        </authorList>
    </citation>
    <scope>NUCLEOTIDE SEQUENCE</scope>
    <source>
        <strain evidence="3">ChiSjej3B21-8574</strain>
    </source>
</reference>
<dbReference type="EMBL" id="DWWD01000026">
    <property type="protein sequence ID" value="HJC50245.1"/>
    <property type="molecule type" value="Genomic_DNA"/>
</dbReference>
<dbReference type="CDD" id="cd01879">
    <property type="entry name" value="FeoB"/>
    <property type="match status" value="1"/>
</dbReference>
<dbReference type="PANTHER" id="PTHR43185:SF2">
    <property type="entry name" value="FERROUS IRON TRANSPORT PROTEIN B"/>
    <property type="match status" value="1"/>
</dbReference>
<dbReference type="Gene3D" id="3.40.50.300">
    <property type="entry name" value="P-loop containing nucleotide triphosphate hydrolases"/>
    <property type="match status" value="1"/>
</dbReference>
<keyword evidence="1" id="KW-0472">Membrane</keyword>
<gene>
    <name evidence="3" type="ORF">H9754_06670</name>
</gene>
<dbReference type="SUPFAM" id="SSF52540">
    <property type="entry name" value="P-loop containing nucleoside triphosphate hydrolases"/>
    <property type="match status" value="1"/>
</dbReference>
<evidence type="ECO:0000256" key="1">
    <source>
        <dbReference type="SAM" id="Phobius"/>
    </source>
</evidence>
<dbReference type="Pfam" id="PF07670">
    <property type="entry name" value="Gate"/>
    <property type="match status" value="2"/>
</dbReference>
<evidence type="ECO:0000259" key="2">
    <source>
        <dbReference type="PROSITE" id="PS51711"/>
    </source>
</evidence>
<dbReference type="InterPro" id="IPR011642">
    <property type="entry name" value="Gate_dom"/>
</dbReference>
<sequence>MCESGGDSVKEQKVIVLAGNPNVGKSTVFNRLTGGKQHTGNWTGKTVEISEGICETEHCVLHIADLPGTYSLDSHSPEEEIAGKYLMEEEFDAAVVICDGTCLERNLNLVFQIMELTSSVMLVVNLMDEADKKGICMDLAKLEKLLGVPVIGISAYSRDSIKELRKFLERAGEQKTPRIPASNVRERMKQAERICSQTVFQQKQGDSRDRYLDRLFTGKKTGLLIMFLMLALILWITIAGANQFSDVLSAAGFWLEGKFRWFLQLVNAPDWFQGIMVDGVYRVVSSVISVMLPPMLIFFPLFSLLEDFGYLPRAAYVLDCPLERCRACGKQALTMCMGLGCNAVGITGCRIIDSPRERMIAILTNVFMPCNGRFPAILMIVTIFFTGGAMGENFLLQALCLSGVIGFAVCLTLLISGILSGTLLKGKPSFFLLELPPYRKPQIGRVILESVCDRIFFVLARAVMAAAPAGALLWILANTKTGEISLLSRCADFFDPLGKIMGLDGVMFMAFLLGFPANEIVMPIAVMAYQSQGILGNAAGAEQMQHILTANGWDMGTAAAFLIFSIAHWPCAASMAAVRRETGSRRWTLLAFFLPTFAGMILCILFNFLLETI</sequence>
<name>A0A9D2PG69_9FIRM</name>
<feature type="transmembrane region" description="Helical" evidence="1">
    <location>
        <begin position="394"/>
        <end position="419"/>
    </location>
</feature>
<reference evidence="3" key="1">
    <citation type="journal article" date="2021" name="PeerJ">
        <title>Extensive microbial diversity within the chicken gut microbiome revealed by metagenomics and culture.</title>
        <authorList>
            <person name="Gilroy R."/>
            <person name="Ravi A."/>
            <person name="Getino M."/>
            <person name="Pursley I."/>
            <person name="Horton D.L."/>
            <person name="Alikhan N.F."/>
            <person name="Baker D."/>
            <person name="Gharbi K."/>
            <person name="Hall N."/>
            <person name="Watson M."/>
            <person name="Adriaenssens E.M."/>
            <person name="Foster-Nyarko E."/>
            <person name="Jarju S."/>
            <person name="Secka A."/>
            <person name="Antonio M."/>
            <person name="Oren A."/>
            <person name="Chaudhuri R.R."/>
            <person name="La Ragione R."/>
            <person name="Hildebrand F."/>
            <person name="Pallen M.J."/>
        </authorList>
    </citation>
    <scope>NUCLEOTIDE SEQUENCE</scope>
    <source>
        <strain evidence="3">ChiSjej3B21-8574</strain>
    </source>
</reference>